<protein>
    <recommendedName>
        <fullName evidence="5">CRIB domain-containing protein</fullName>
    </recommendedName>
</protein>
<dbReference type="Pfam" id="PF00568">
    <property type="entry name" value="WH1"/>
    <property type="match status" value="1"/>
</dbReference>
<gene>
    <name evidence="3" type="ORF">SCP_0505760</name>
</gene>
<dbReference type="GeneID" id="38780439"/>
<sequence length="292" mass="32497">MTQPNASPLSASFADYGKHHILSLLPAESRILAVASARIYFAPFDGRGEDWVCTGLQGSLVFGSTAQSDEWSETTLTSQVSNFVQNYWFRLIDGISGKGVVWQYQIPAGFEYRLDKPFFHVFSAMTRMFGFRFDDDGEAARFYRAVVGHFQATEPQSKRKSRPSTPKNRVSPAMISAPAMDSFVHLAHVGFNEDGYLEVPDLLTPRWKETIQGPQAHRRSKNIDDDSGLIDGFWTSVTTIHSQPPTLQAAPPPRGAAFLRRVRMRSGVAKVNSMSFVDGFWKGPKAARRASA</sequence>
<evidence type="ECO:0000313" key="3">
    <source>
        <dbReference type="EMBL" id="GBE83522.1"/>
    </source>
</evidence>
<evidence type="ECO:0000259" key="2">
    <source>
        <dbReference type="PROSITE" id="PS50229"/>
    </source>
</evidence>
<dbReference type="Proteomes" id="UP000287166">
    <property type="component" value="Unassembled WGS sequence"/>
</dbReference>
<dbReference type="InterPro" id="IPR011993">
    <property type="entry name" value="PH-like_dom_sf"/>
</dbReference>
<dbReference type="CDD" id="cd01205">
    <property type="entry name" value="EVH1_WASP-like"/>
    <property type="match status" value="1"/>
</dbReference>
<dbReference type="RefSeq" id="XP_027614435.1">
    <property type="nucleotide sequence ID" value="XM_027758634.1"/>
</dbReference>
<evidence type="ECO:0000313" key="4">
    <source>
        <dbReference type="Proteomes" id="UP000287166"/>
    </source>
</evidence>
<evidence type="ECO:0000259" key="1">
    <source>
        <dbReference type="PROSITE" id="PS50108"/>
    </source>
</evidence>
<reference evidence="3 4" key="1">
    <citation type="journal article" date="2018" name="Sci. Rep.">
        <title>Genome sequence of the cauliflower mushroom Sparassis crispa (Hanabiratake) and its association with beneficial usage.</title>
        <authorList>
            <person name="Kiyama R."/>
            <person name="Furutani Y."/>
            <person name="Kawaguchi K."/>
            <person name="Nakanishi T."/>
        </authorList>
    </citation>
    <scope>NUCLEOTIDE SEQUENCE [LARGE SCALE GENOMIC DNA]</scope>
</reference>
<dbReference type="PROSITE" id="PS50108">
    <property type="entry name" value="CRIB"/>
    <property type="match status" value="1"/>
</dbReference>
<dbReference type="InterPro" id="IPR033927">
    <property type="entry name" value="WASPfam_EVH1"/>
</dbReference>
<keyword evidence="4" id="KW-1185">Reference proteome</keyword>
<comment type="caution">
    <text evidence="3">The sequence shown here is derived from an EMBL/GenBank/DDBJ whole genome shotgun (WGS) entry which is preliminary data.</text>
</comment>
<dbReference type="STRING" id="139825.A0A401GMV5"/>
<accession>A0A401GMV5</accession>
<feature type="domain" description="WH1" evidence="2">
    <location>
        <begin position="24"/>
        <end position="153"/>
    </location>
</feature>
<dbReference type="SMART" id="SM00461">
    <property type="entry name" value="WH1"/>
    <property type="match status" value="1"/>
</dbReference>
<dbReference type="InterPro" id="IPR000697">
    <property type="entry name" value="WH1/EVH1_dom"/>
</dbReference>
<dbReference type="SUPFAM" id="SSF50729">
    <property type="entry name" value="PH domain-like"/>
    <property type="match status" value="1"/>
</dbReference>
<feature type="domain" description="CRIB" evidence="1">
    <location>
        <begin position="175"/>
        <end position="190"/>
    </location>
</feature>
<proteinExistence type="predicted"/>
<evidence type="ECO:0008006" key="5">
    <source>
        <dbReference type="Google" id="ProtNLM"/>
    </source>
</evidence>
<organism evidence="3 4">
    <name type="scientific">Sparassis crispa</name>
    <dbReference type="NCBI Taxonomy" id="139825"/>
    <lineage>
        <taxon>Eukaryota</taxon>
        <taxon>Fungi</taxon>
        <taxon>Dikarya</taxon>
        <taxon>Basidiomycota</taxon>
        <taxon>Agaricomycotina</taxon>
        <taxon>Agaricomycetes</taxon>
        <taxon>Polyporales</taxon>
        <taxon>Sparassidaceae</taxon>
        <taxon>Sparassis</taxon>
    </lineage>
</organism>
<dbReference type="OrthoDB" id="8963340at2759"/>
<dbReference type="InParanoid" id="A0A401GMV5"/>
<name>A0A401GMV5_9APHY</name>
<dbReference type="PROSITE" id="PS50229">
    <property type="entry name" value="WH1"/>
    <property type="match status" value="1"/>
</dbReference>
<dbReference type="EMBL" id="BFAD01000005">
    <property type="protein sequence ID" value="GBE83522.1"/>
    <property type="molecule type" value="Genomic_DNA"/>
</dbReference>
<dbReference type="InterPro" id="IPR000095">
    <property type="entry name" value="CRIB_dom"/>
</dbReference>
<dbReference type="AlphaFoldDB" id="A0A401GMV5"/>
<dbReference type="Gene3D" id="2.30.29.30">
    <property type="entry name" value="Pleckstrin-homology domain (PH domain)/Phosphotyrosine-binding domain (PTB)"/>
    <property type="match status" value="1"/>
</dbReference>